<dbReference type="SMART" id="SM00456">
    <property type="entry name" value="WW"/>
    <property type="match status" value="1"/>
</dbReference>
<dbReference type="PROSITE" id="PS50096">
    <property type="entry name" value="IQ"/>
    <property type="match status" value="1"/>
</dbReference>
<feature type="compositionally biased region" description="Basic and acidic residues" evidence="1">
    <location>
        <begin position="553"/>
        <end position="571"/>
    </location>
</feature>
<dbReference type="InterPro" id="IPR001202">
    <property type="entry name" value="WW_dom"/>
</dbReference>
<dbReference type="Pfam" id="PF00397">
    <property type="entry name" value="WW"/>
    <property type="match status" value="1"/>
</dbReference>
<name>A0A8J2SDR6_9STRA</name>
<evidence type="ECO:0000259" key="2">
    <source>
        <dbReference type="PROSITE" id="PS50020"/>
    </source>
</evidence>
<organism evidence="3 4">
    <name type="scientific">Pelagomonas calceolata</name>
    <dbReference type="NCBI Taxonomy" id="35677"/>
    <lineage>
        <taxon>Eukaryota</taxon>
        <taxon>Sar</taxon>
        <taxon>Stramenopiles</taxon>
        <taxon>Ochrophyta</taxon>
        <taxon>Pelagophyceae</taxon>
        <taxon>Pelagomonadales</taxon>
        <taxon>Pelagomonadaceae</taxon>
        <taxon>Pelagomonas</taxon>
    </lineage>
</organism>
<sequence>MYARRRTRQAVVPPSPSSLSTATQRSRRRYPRRDDTERVDALLQRHRAPLRALYCHLEAQSRRETEHTDSSYFGGYFGDGASPLAWDVVQRERLRPRSSVVARAAARWRNAGSDVQRYLRGRFRSDTVEFEGFEAFFAGWARRSEGGLEACLRALAEESCGVIEASLASSLKLKAPVWLLSRDERPSSSVDEVWRLAFKTLATNGEWRCGDAYRFCRSAGLLGDALSPSFLLAAFENAFTCACSAGSGTNVAHSSSVLGYVARQEPSLTTERACEQFLRKVASCWWRGENGSDDVKRDVFQCFVGERVLPLLACTRKDVPTTRDDLEVDASTLRVVRDHDMALRCLFAAYCQESTECVPLLGVLHFARDFRLLTAGRFPPAIVVDCARSARHARHPKAMNTSLRWPEFVEALLRLAQSSDGDESLAEKTRKLLQVMDPTGRVFKRGTDVEVEATATETDESTVEEPLSRTNDLLDASDAVTRRAQATRAAAAQCLAAAADATLQLAAASGEEAQELRAIADGMAVAARAAARRGVARPPPLPRIEAPPLSPESSEREWPPPSRKSADELWRSPRGASSPPPPPKRKVPAIDLSEATVEEKAEEPDHWWWVDRVDKPVEAARHVGATAVQSHCRGFLLRKRLARLVEEVATSQKSESVEEPEEVQEEEEEPIKSEEEVVQSQQEACTEDERAVIHAFALAALLGDGSPRRIARARVLVETLKKLPDVEDGGEAVVAALDKAGDLHVDEDKPTLEKLEVALRDALSRVAVAEKFNPAAARDARVTAERLGAAVRRHPGFWARRAAADAAWEARERPANRDALAAMRKLVPRDVRNMRVEEVAAFLGGRVGLHSDDARLKPLAKRIVDQKILWLVHHDPARTAKIHIADLRSRYMYHDLDAVELRAVYAALPSEFEHDEDNAKQTWRRDVRRKLEDSVKKCDAGDSRAGHPAYDVLSTATRPPTPPPQESTDVSAEASDASGPVSVPKRVASAGTLESALSFEDLMEKQGPFRAASPVPPPQQEEKPPDWRECYDANYKRTYFFNVASGESRWRAPDDRYVPYEKPIEGPVRAQSVDPAALKMAAERVKRSLSESAMPFVAEHG</sequence>
<keyword evidence="4" id="KW-1185">Reference proteome</keyword>
<protein>
    <recommendedName>
        <fullName evidence="2">WW domain-containing protein</fullName>
    </recommendedName>
</protein>
<dbReference type="InterPro" id="IPR036020">
    <property type="entry name" value="WW_dom_sf"/>
</dbReference>
<feature type="region of interest" description="Disordered" evidence="1">
    <location>
        <begin position="532"/>
        <end position="588"/>
    </location>
</feature>
<dbReference type="SUPFAM" id="SSF51045">
    <property type="entry name" value="WW domain"/>
    <property type="match status" value="1"/>
</dbReference>
<accession>A0A8J2SDR6</accession>
<feature type="region of interest" description="Disordered" evidence="1">
    <location>
        <begin position="648"/>
        <end position="682"/>
    </location>
</feature>
<feature type="domain" description="WW" evidence="2">
    <location>
        <begin position="1021"/>
        <end position="1055"/>
    </location>
</feature>
<comment type="caution">
    <text evidence="3">The sequence shown here is derived from an EMBL/GenBank/DDBJ whole genome shotgun (WGS) entry which is preliminary data.</text>
</comment>
<feature type="region of interest" description="Disordered" evidence="1">
    <location>
        <begin position="1"/>
        <end position="38"/>
    </location>
</feature>
<evidence type="ECO:0000313" key="4">
    <source>
        <dbReference type="Proteomes" id="UP000789595"/>
    </source>
</evidence>
<evidence type="ECO:0000256" key="1">
    <source>
        <dbReference type="SAM" id="MobiDB-lite"/>
    </source>
</evidence>
<dbReference type="Gene3D" id="2.20.70.10">
    <property type="match status" value="1"/>
</dbReference>
<feature type="compositionally biased region" description="Acidic residues" evidence="1">
    <location>
        <begin position="657"/>
        <end position="669"/>
    </location>
</feature>
<dbReference type="PROSITE" id="PS50020">
    <property type="entry name" value="WW_DOMAIN_2"/>
    <property type="match status" value="1"/>
</dbReference>
<dbReference type="CDD" id="cd00201">
    <property type="entry name" value="WW"/>
    <property type="match status" value="1"/>
</dbReference>
<feature type="region of interest" description="Disordered" evidence="1">
    <location>
        <begin position="934"/>
        <end position="986"/>
    </location>
</feature>
<evidence type="ECO:0000313" key="3">
    <source>
        <dbReference type="EMBL" id="CAH0368556.1"/>
    </source>
</evidence>
<dbReference type="AlphaFoldDB" id="A0A8J2SDR6"/>
<proteinExistence type="predicted"/>
<reference evidence="3" key="1">
    <citation type="submission" date="2021-11" db="EMBL/GenBank/DDBJ databases">
        <authorList>
            <consortium name="Genoscope - CEA"/>
            <person name="William W."/>
        </authorList>
    </citation>
    <scope>NUCLEOTIDE SEQUENCE</scope>
</reference>
<dbReference type="EMBL" id="CAKKNE010000002">
    <property type="protein sequence ID" value="CAH0368556.1"/>
    <property type="molecule type" value="Genomic_DNA"/>
</dbReference>
<dbReference type="OrthoDB" id="206734at2759"/>
<dbReference type="Proteomes" id="UP000789595">
    <property type="component" value="Unassembled WGS sequence"/>
</dbReference>
<feature type="compositionally biased region" description="Basic and acidic residues" evidence="1">
    <location>
        <begin position="934"/>
        <end position="945"/>
    </location>
</feature>
<gene>
    <name evidence="3" type="ORF">PECAL_2P16240</name>
</gene>